<evidence type="ECO:0000256" key="6">
    <source>
        <dbReference type="SAM" id="MobiDB-lite"/>
    </source>
</evidence>
<dbReference type="OrthoDB" id="1926397at2759"/>
<dbReference type="InterPro" id="IPR045867">
    <property type="entry name" value="DNA-dir_RpoC_beta_prime"/>
</dbReference>
<gene>
    <name evidence="8" type="ORF">NCGR_LOCUS35587</name>
</gene>
<feature type="compositionally biased region" description="Polar residues" evidence="6">
    <location>
        <begin position="613"/>
        <end position="633"/>
    </location>
</feature>
<protein>
    <recommendedName>
        <fullName evidence="1">DNA-directed RNA polymerase</fullName>
        <ecNumber evidence="1">2.7.7.6</ecNumber>
    </recommendedName>
</protein>
<dbReference type="EC" id="2.7.7.6" evidence="1"/>
<reference evidence="8" key="1">
    <citation type="submission" date="2020-10" db="EMBL/GenBank/DDBJ databases">
        <authorList>
            <person name="Han B."/>
            <person name="Lu T."/>
            <person name="Zhao Q."/>
            <person name="Huang X."/>
            <person name="Zhao Y."/>
        </authorList>
    </citation>
    <scope>NUCLEOTIDE SEQUENCE</scope>
</reference>
<proteinExistence type="predicted"/>
<dbReference type="GO" id="GO:0003677">
    <property type="term" value="F:DNA binding"/>
    <property type="evidence" value="ECO:0007669"/>
    <property type="project" value="InterPro"/>
</dbReference>
<evidence type="ECO:0000313" key="9">
    <source>
        <dbReference type="Proteomes" id="UP000604825"/>
    </source>
</evidence>
<keyword evidence="5" id="KW-0804">Transcription</keyword>
<dbReference type="FunFam" id="4.10.860.120:FF:000008">
    <property type="entry name" value="DNA-directed RNA polymerase subunit"/>
    <property type="match status" value="1"/>
</dbReference>
<accession>A0A811Q746</accession>
<dbReference type="GO" id="GO:0006351">
    <property type="term" value="P:DNA-templated transcription"/>
    <property type="evidence" value="ECO:0007669"/>
    <property type="project" value="InterPro"/>
</dbReference>
<feature type="compositionally biased region" description="Polar residues" evidence="6">
    <location>
        <begin position="940"/>
        <end position="959"/>
    </location>
</feature>
<feature type="region of interest" description="Disordered" evidence="6">
    <location>
        <begin position="613"/>
        <end position="1058"/>
    </location>
</feature>
<dbReference type="GO" id="GO:0003899">
    <property type="term" value="F:DNA-directed RNA polymerase activity"/>
    <property type="evidence" value="ECO:0007669"/>
    <property type="project" value="UniProtKB-EC"/>
</dbReference>
<evidence type="ECO:0000256" key="4">
    <source>
        <dbReference type="ARBA" id="ARBA00022695"/>
    </source>
</evidence>
<evidence type="ECO:0000313" key="8">
    <source>
        <dbReference type="EMBL" id="CAD6251853.1"/>
    </source>
</evidence>
<feature type="compositionally biased region" description="Polar residues" evidence="6">
    <location>
        <begin position="1003"/>
        <end position="1012"/>
    </location>
</feature>
<feature type="domain" description="RNA polymerase Rpb1" evidence="7">
    <location>
        <begin position="46"/>
        <end position="282"/>
    </location>
</feature>
<feature type="region of interest" description="Disordered" evidence="6">
    <location>
        <begin position="1179"/>
        <end position="1303"/>
    </location>
</feature>
<dbReference type="InterPro" id="IPR007080">
    <property type="entry name" value="RNA_pol_Rpb1_1"/>
</dbReference>
<dbReference type="Gene3D" id="4.10.860.120">
    <property type="entry name" value="RNA polymerase II, clamp domain"/>
    <property type="match status" value="1"/>
</dbReference>
<feature type="compositionally biased region" description="Basic and acidic residues" evidence="6">
    <location>
        <begin position="728"/>
        <end position="737"/>
    </location>
</feature>
<evidence type="ECO:0000256" key="1">
    <source>
        <dbReference type="ARBA" id="ARBA00012418"/>
    </source>
</evidence>
<keyword evidence="9" id="KW-1185">Reference proteome</keyword>
<comment type="caution">
    <text evidence="8">The sequence shown here is derived from an EMBL/GenBank/DDBJ whole genome shotgun (WGS) entry which is preliminary data.</text>
</comment>
<feature type="compositionally biased region" description="Polar residues" evidence="6">
    <location>
        <begin position="791"/>
        <end position="807"/>
    </location>
</feature>
<dbReference type="Pfam" id="PF11523">
    <property type="entry name" value="DUF3223"/>
    <property type="match status" value="1"/>
</dbReference>
<name>A0A811Q746_9POAL</name>
<feature type="compositionally biased region" description="Basic and acidic residues" evidence="6">
    <location>
        <begin position="1013"/>
        <end position="1024"/>
    </location>
</feature>
<evidence type="ECO:0000256" key="5">
    <source>
        <dbReference type="ARBA" id="ARBA00023163"/>
    </source>
</evidence>
<dbReference type="InterPro" id="IPR044893">
    <property type="entry name" value="RNA_pol_Rpb1_clamp_domain"/>
</dbReference>
<dbReference type="Proteomes" id="UP000604825">
    <property type="component" value="Unassembled WGS sequence"/>
</dbReference>
<dbReference type="PANTHER" id="PTHR19376:SF51">
    <property type="entry name" value="DNA-DIRECTED RNA POLYMERASE V SUBUNIT 1"/>
    <property type="match status" value="1"/>
</dbReference>
<feature type="compositionally biased region" description="Basic and acidic residues" evidence="6">
    <location>
        <begin position="873"/>
        <end position="891"/>
    </location>
</feature>
<dbReference type="PANTHER" id="PTHR19376">
    <property type="entry name" value="DNA-DIRECTED RNA POLYMERASE"/>
    <property type="match status" value="1"/>
</dbReference>
<evidence type="ECO:0000256" key="2">
    <source>
        <dbReference type="ARBA" id="ARBA00022478"/>
    </source>
</evidence>
<organism evidence="8 9">
    <name type="scientific">Miscanthus lutarioriparius</name>
    <dbReference type="NCBI Taxonomy" id="422564"/>
    <lineage>
        <taxon>Eukaryota</taxon>
        <taxon>Viridiplantae</taxon>
        <taxon>Streptophyta</taxon>
        <taxon>Embryophyta</taxon>
        <taxon>Tracheophyta</taxon>
        <taxon>Spermatophyta</taxon>
        <taxon>Magnoliopsida</taxon>
        <taxon>Liliopsida</taxon>
        <taxon>Poales</taxon>
        <taxon>Poaceae</taxon>
        <taxon>PACMAD clade</taxon>
        <taxon>Panicoideae</taxon>
        <taxon>Andropogonodae</taxon>
        <taxon>Andropogoneae</taxon>
        <taxon>Saccharinae</taxon>
        <taxon>Miscanthus</taxon>
    </lineage>
</organism>
<keyword evidence="4" id="KW-0548">Nucleotidyltransferase</keyword>
<sequence length="1303" mass="143299">MEEDHLAILVSEGAIKSIKLSLSTGEEICTYSVNECPVTHPSQLGNPFLGLPLEAGKCESCGASENDKCEGHFGYIELPVPIYHPCHVSELRQLLSLICLKCLRIKKGKVKQSNGKGNVSATLCSYCRDIPALSVKEVKTADGWIRLELRAPHKRHMTERSWNFLDKYGFHHGGCSQVRTLLPEEALNILKKVPDDTRRKLAARGYIVQTGYVMKYLPVPPNCLYIPEFTDGQSIMSYDISIALLKKVLQKIEQIKRSRSGSPNFESHDLESCDLQLAIGQYIRLRGTTRGPQDNTKRFTVGSADSAALSTKQWLEKMRTLFISKGNSVIQLKYGEDDEADSSSAVPPGEPEILQTRTSYNNDVKDRKVVLFLSDCSCAKKFCKERAALAVQSCLKRVTLGDCATDICIEHQKQINLDGTSEAAPTLVGHIHLDKRLSTTVKMVNKGVLKDHLILVANSMTCTGSLIGFNIAGYKATFRSLKVQVPFTESTLFTPMKCFEKAAEKCDSDSLGCVVSSSSWGKHAAVGTGSSFQILWNENQLKSNKEYGDGLYDFLALVRTDQEKTGYMFLDDVDYLVEENAVDDMCLSPEPDGTLGKPTFEDNFEEQNIQKGSSWENGTTMNSSWEQNASAANDSGDWGGWSNGVGAAAKPADQDNSWEVHAKVQANSTDWGGWSSGGGAAAKPADQDNSWEVHAKVQDNSTDWGGWSAEKPTGETTVSGQPAEMDTWADKGAKMDSDAGDDNWEKSSTPEASNKNDPWGKSENTWDKRKGDGGDGAWEKKSDDGHGNWEHPSNWNGQSLNVDQDTWGNARGKKKADGNCQWEEQPSTYKRKKTNADHDSSYNNVMPPSDNAWNAGDGIGRPNAKSNAGSSWGEKDKMESDEHLKVPKESDTWNTGKSNESPWDNTDALQDSWVNSATRNNNTQDGSWDKVVAIKDPDSQQDSWSNVTIQKNDAQNDSWDNVADKTPNSATEDSWGNLAATPVGNSDAKQSDSWDGWNAVPAENSQGTAQWKETTDSGNKDWKADGWGAKSGNWSSQRNNPGRPPRRPDERGPPPPRQRFELTIEEKNILLEVEPIILRVRRIFREACDGVRLKPEDEKFIQEKVLEHHPEKQSKVSGEIDHIMVNKHHTFQDTRCFFVVSTDGTQADFSYLKCLENFVRKNYTEDVDSFCMKYLRPRRRQAPPPDVGTAPGTPAEVPPSTAAETEQGTPALPAEVPQETLGSPAVALEGAHSPRPDPTDDTGLLGKETDLAPASPAAAPREAPEPDPTDDTGLLVTEADLTPSSPGEAMQATADPDSTRTDI</sequence>
<dbReference type="FunFam" id="3.10.450.40:FF:000020">
    <property type="entry name" value="DNA-directed RNA polymerase subunit"/>
    <property type="match status" value="1"/>
</dbReference>
<dbReference type="Pfam" id="PF04997">
    <property type="entry name" value="RNA_pol_Rpb1_1"/>
    <property type="match status" value="1"/>
</dbReference>
<dbReference type="GO" id="GO:0000428">
    <property type="term" value="C:DNA-directed RNA polymerase complex"/>
    <property type="evidence" value="ECO:0007669"/>
    <property type="project" value="UniProtKB-KW"/>
</dbReference>
<dbReference type="Gene3D" id="3.10.450.40">
    <property type="match status" value="1"/>
</dbReference>
<dbReference type="EMBL" id="CAJGYO010000008">
    <property type="protein sequence ID" value="CAD6251853.1"/>
    <property type="molecule type" value="Genomic_DNA"/>
</dbReference>
<evidence type="ECO:0000259" key="7">
    <source>
        <dbReference type="Pfam" id="PF04997"/>
    </source>
</evidence>
<feature type="compositionally biased region" description="Low complexity" evidence="6">
    <location>
        <begin position="1251"/>
        <end position="1261"/>
    </location>
</feature>
<keyword evidence="2" id="KW-0240">DNA-directed RNA polymerase</keyword>
<feature type="compositionally biased region" description="Basic and acidic residues" evidence="6">
    <location>
        <begin position="1046"/>
        <end position="1058"/>
    </location>
</feature>
<keyword evidence="3" id="KW-0808">Transferase</keyword>
<feature type="compositionally biased region" description="Polar residues" evidence="6">
    <location>
        <begin position="892"/>
        <end position="926"/>
    </location>
</feature>
<feature type="compositionally biased region" description="Polar residues" evidence="6">
    <location>
        <begin position="983"/>
        <end position="993"/>
    </location>
</feature>
<evidence type="ECO:0000256" key="3">
    <source>
        <dbReference type="ARBA" id="ARBA00022679"/>
    </source>
</evidence>
<dbReference type="SUPFAM" id="SSF64484">
    <property type="entry name" value="beta and beta-prime subunits of DNA dependent RNA-polymerase"/>
    <property type="match status" value="1"/>
</dbReference>
<feature type="compositionally biased region" description="Basic and acidic residues" evidence="6">
    <location>
        <begin position="758"/>
        <end position="789"/>
    </location>
</feature>
<feature type="compositionally biased region" description="Polar residues" evidence="6">
    <location>
        <begin position="746"/>
        <end position="756"/>
    </location>
</feature>